<sequence length="281" mass="30983">MLIAQITDIHLGFEHNRLDEPNRLRFDRLLANLVEGPDRPDLLLLTGDLTEHGDIESFRALADAVRDLPFPVWPMPGNHDKRGALLETFPNLAGESGFIQYALDLAGLRIVMLDTCEPGRHGGAFCEVRADWLARELAAHRETPTLIAMHHPPAQTGIAWMDVDPHEPWLARLADVLHGQNQVLGIICGHLHRAIVTVWQGIPLAVCPSSAPALALDLNAIDPARPDNRALIVDALPAYALHLWTGSSLVTHFASLDEDPVLARFDSKMQPLIADMMAERP</sequence>
<keyword evidence="7" id="KW-1185">Reference proteome</keyword>
<dbReference type="InterPro" id="IPR004843">
    <property type="entry name" value="Calcineurin-like_PHP"/>
</dbReference>
<evidence type="ECO:0000259" key="5">
    <source>
        <dbReference type="Pfam" id="PF00149"/>
    </source>
</evidence>
<dbReference type="Proteomes" id="UP000283003">
    <property type="component" value="Unassembled WGS sequence"/>
</dbReference>
<keyword evidence="1" id="KW-0479">Metal-binding</keyword>
<dbReference type="SUPFAM" id="SSF56300">
    <property type="entry name" value="Metallo-dependent phosphatases"/>
    <property type="match status" value="1"/>
</dbReference>
<dbReference type="Pfam" id="PF00149">
    <property type="entry name" value="Metallophos"/>
    <property type="match status" value="1"/>
</dbReference>
<dbReference type="Gene3D" id="3.60.21.40">
    <property type="entry name" value="GpdQ, catalytic alpha/beta sandwich domain"/>
    <property type="match status" value="1"/>
</dbReference>
<comment type="similarity">
    <text evidence="4">Belongs to the cyclic nucleotide phosphodiesterase class-III family.</text>
</comment>
<dbReference type="RefSeq" id="WP_127612806.1">
    <property type="nucleotide sequence ID" value="NZ_RXOL01000004.1"/>
</dbReference>
<dbReference type="InterPro" id="IPR042283">
    <property type="entry name" value="GpdQ_catalytic"/>
</dbReference>
<dbReference type="PANTHER" id="PTHR42988">
    <property type="entry name" value="PHOSPHOHYDROLASE"/>
    <property type="match status" value="1"/>
</dbReference>
<organism evidence="6 7">
    <name type="scientific">Croceicoccus ponticola</name>
    <dbReference type="NCBI Taxonomy" id="2217664"/>
    <lineage>
        <taxon>Bacteria</taxon>
        <taxon>Pseudomonadati</taxon>
        <taxon>Pseudomonadota</taxon>
        <taxon>Alphaproteobacteria</taxon>
        <taxon>Sphingomonadales</taxon>
        <taxon>Erythrobacteraceae</taxon>
        <taxon>Croceicoccus</taxon>
    </lineage>
</organism>
<comment type="caution">
    <text evidence="6">The sequence shown here is derived from an EMBL/GenBank/DDBJ whole genome shotgun (WGS) entry which is preliminary data.</text>
</comment>
<reference evidence="6 7" key="1">
    <citation type="submission" date="2018-12" db="EMBL/GenBank/DDBJ databases">
        <title>Croceicoccus ponticola sp. nov., a lipolytic bacterium isolated from seawater.</title>
        <authorList>
            <person name="Yoon J.-H."/>
        </authorList>
    </citation>
    <scope>NUCLEOTIDE SEQUENCE [LARGE SCALE GENOMIC DNA]</scope>
    <source>
        <strain evidence="6 7">GM-16</strain>
    </source>
</reference>
<evidence type="ECO:0000256" key="4">
    <source>
        <dbReference type="ARBA" id="ARBA00025742"/>
    </source>
</evidence>
<evidence type="ECO:0000313" key="7">
    <source>
        <dbReference type="Proteomes" id="UP000283003"/>
    </source>
</evidence>
<dbReference type="EMBL" id="RXOL01000004">
    <property type="protein sequence ID" value="RVQ66383.1"/>
    <property type="molecule type" value="Genomic_DNA"/>
</dbReference>
<dbReference type="Gene3D" id="3.30.750.180">
    <property type="entry name" value="GpdQ, beta-strand dimerisation domain"/>
    <property type="match status" value="1"/>
</dbReference>
<feature type="domain" description="Calcineurin-like phosphoesterase" evidence="5">
    <location>
        <begin position="1"/>
        <end position="193"/>
    </location>
</feature>
<keyword evidence="3" id="KW-0408">Iron</keyword>
<dbReference type="PANTHER" id="PTHR42988:SF2">
    <property type="entry name" value="CYCLIC NUCLEOTIDE PHOSPHODIESTERASE CBUA0032-RELATED"/>
    <property type="match status" value="1"/>
</dbReference>
<evidence type="ECO:0000256" key="2">
    <source>
        <dbReference type="ARBA" id="ARBA00022801"/>
    </source>
</evidence>
<dbReference type="GO" id="GO:0016787">
    <property type="term" value="F:hydrolase activity"/>
    <property type="evidence" value="ECO:0007669"/>
    <property type="project" value="UniProtKB-KW"/>
</dbReference>
<keyword evidence="2" id="KW-0378">Hydrolase</keyword>
<dbReference type="InterPro" id="IPR029052">
    <property type="entry name" value="Metallo-depent_PP-like"/>
</dbReference>
<evidence type="ECO:0000256" key="3">
    <source>
        <dbReference type="ARBA" id="ARBA00023004"/>
    </source>
</evidence>
<gene>
    <name evidence="6" type="ORF">EKN06_10125</name>
</gene>
<dbReference type="InterPro" id="IPR042281">
    <property type="entry name" value="GpdQ_beta-strand"/>
</dbReference>
<evidence type="ECO:0000256" key="1">
    <source>
        <dbReference type="ARBA" id="ARBA00022723"/>
    </source>
</evidence>
<evidence type="ECO:0000313" key="6">
    <source>
        <dbReference type="EMBL" id="RVQ66383.1"/>
    </source>
</evidence>
<name>A0A437GW72_9SPHN</name>
<proteinExistence type="inferred from homology"/>
<accession>A0A437GW72</accession>
<protein>
    <submittedName>
        <fullName evidence="6">Phosphodiesterase</fullName>
    </submittedName>
</protein>
<dbReference type="OrthoDB" id="651281at2"/>
<dbReference type="GO" id="GO:0046872">
    <property type="term" value="F:metal ion binding"/>
    <property type="evidence" value="ECO:0007669"/>
    <property type="project" value="UniProtKB-KW"/>
</dbReference>
<dbReference type="InterPro" id="IPR050884">
    <property type="entry name" value="CNP_phosphodiesterase-III"/>
</dbReference>
<dbReference type="AlphaFoldDB" id="A0A437GW72"/>